<dbReference type="Gene3D" id="3.90.1150.10">
    <property type="entry name" value="Aspartate Aminotransferase, domain 1"/>
    <property type="match status" value="1"/>
</dbReference>
<comment type="cofactor">
    <cofactor evidence="1 5">
        <name>pyridoxal 5'-phosphate</name>
        <dbReference type="ChEBI" id="CHEBI:597326"/>
    </cofactor>
</comment>
<dbReference type="GO" id="GO:0043766">
    <property type="term" value="F:Sep-tRNA:Cys-tRNA synthase activity"/>
    <property type="evidence" value="ECO:0007669"/>
    <property type="project" value="UniProtKB-UniRule"/>
</dbReference>
<feature type="binding site" evidence="5">
    <location>
        <begin position="224"/>
        <end position="226"/>
    </location>
    <ligand>
        <name>pyridoxal 5'-phosphate</name>
        <dbReference type="ChEBI" id="CHEBI:597326"/>
    </ligand>
</feature>
<comment type="function">
    <text evidence="5">Converts O-phospho-L-seryl-tRNA(Cys) (Sep-tRNA(Cys)) to L-cysteinyl-tRNA(Cys) (Cys-tRNA(Cys)).</text>
</comment>
<accession>A0A147JVZ6</accession>
<keyword evidence="3 5" id="KW-0663">Pyridoxal phosphate</keyword>
<dbReference type="InterPro" id="IPR015421">
    <property type="entry name" value="PyrdxlP-dep_Trfase_major"/>
</dbReference>
<comment type="subunit">
    <text evidence="5">Homodimer. Interacts with SepRS.</text>
</comment>
<sequence>MPKISKERLEIYRELRRDFKEDEFINLHPIQRGGVLSPEARKAIVEFADGYSTCDWCPPKTARLDMIERPPIAQFMQDLAEFLGMDVARVVTRCREAQFISFTMLGNPGDYVVLDSLAHYSTYTAAELARLRVKEVPHSGYPEFRLNLEAYAEKIEEVKRETGKPPAAVLLTHVDYLYGNLNDAAVVGKICKEYGVPFILNAAYTGGIMDIDGKKLGADIITSSGHKSWAASAPTGILAATSEMGEKLFARSKIVGDWSKRKFGVKEYALLGCTVMGAPLMTLIASFPHVVERVERWPQEVEKARYLVEQLERIEGTRQIGVRPKNHTLIHMESDGFFRASQAHKRRGYFLYEELRRRGIVGVQPGLTKHFKLNTYGLSQEKVERVAQAFLEIAREQNLSVS</sequence>
<proteinExistence type="inferred from homology"/>
<keyword evidence="2 5" id="KW-0808">Transferase</keyword>
<evidence type="ECO:0000313" key="6">
    <source>
        <dbReference type="EMBL" id="KUO40696.1"/>
    </source>
</evidence>
<comment type="similarity">
    <text evidence="5">Belongs to the SepCysS family.</text>
</comment>
<evidence type="ECO:0000313" key="7">
    <source>
        <dbReference type="Proteomes" id="UP000074294"/>
    </source>
</evidence>
<evidence type="ECO:0000256" key="4">
    <source>
        <dbReference type="ARBA" id="ARBA00022917"/>
    </source>
</evidence>
<feature type="modified residue" description="N6-(pyridoxal phosphate)lysine" evidence="5">
    <location>
        <position position="227"/>
    </location>
</feature>
<keyword evidence="6" id="KW-0436">Ligase</keyword>
<keyword evidence="4 5" id="KW-0648">Protein biosynthesis</keyword>
<dbReference type="PANTHER" id="PTHR43586">
    <property type="entry name" value="CYSTEINE DESULFURASE"/>
    <property type="match status" value="1"/>
</dbReference>
<dbReference type="EC" id="2.5.1.73" evidence="5"/>
<gene>
    <name evidence="6" type="ORF">APZ16_02265</name>
</gene>
<dbReference type="NCBIfam" id="NF006810">
    <property type="entry name" value="PRK09331.1"/>
    <property type="match status" value="1"/>
</dbReference>
<dbReference type="Proteomes" id="UP000074294">
    <property type="component" value="Unassembled WGS sequence"/>
</dbReference>
<dbReference type="EMBL" id="LQMQ01000037">
    <property type="protein sequence ID" value="KUO40696.1"/>
    <property type="molecule type" value="Genomic_DNA"/>
</dbReference>
<dbReference type="AlphaFoldDB" id="A0A147JVZ6"/>
<dbReference type="SUPFAM" id="SSF53383">
    <property type="entry name" value="PLP-dependent transferases"/>
    <property type="match status" value="1"/>
</dbReference>
<organism evidence="6 7">
    <name type="scientific">Hadarchaeum yellowstonense</name>
    <dbReference type="NCBI Taxonomy" id="1776334"/>
    <lineage>
        <taxon>Archaea</taxon>
        <taxon>Methanobacteriati</taxon>
        <taxon>Candidatus Hadarchaeota</taxon>
        <taxon>Candidatus Hadarchaeia</taxon>
        <taxon>Candidatus Hadarchaeales</taxon>
        <taxon>Candidatus Hadarchaeaceae</taxon>
        <taxon>Candidatus Hadarchaeum</taxon>
    </lineage>
</organism>
<reference evidence="6 7" key="1">
    <citation type="journal article" date="2016" name="Nat. Microbiol.">
        <title>Genomic inference of the metabolism of cosmopolitan subsurface Archaea, Hadesarchaea.</title>
        <authorList>
            <person name="Baker B.J."/>
            <person name="Saw J.H."/>
            <person name="Lind A.E."/>
            <person name="Lazar C.S."/>
            <person name="Hinrichs K.-U."/>
            <person name="Teske A.P."/>
            <person name="Ettema T.J."/>
        </authorList>
    </citation>
    <scope>NUCLEOTIDE SEQUENCE [LARGE SCALE GENOMIC DNA]</scope>
</reference>
<comment type="caution">
    <text evidence="5">Lacks conserved residue(s) required for the propagation of feature annotation.</text>
</comment>
<name>A0A147JVZ6_HADYE</name>
<dbReference type="PANTHER" id="PTHR43586:SF3">
    <property type="entry name" value="O-PHOSPHO-L-SERYL-TRNA:CYS-TRNA SYNTHASE"/>
    <property type="match status" value="1"/>
</dbReference>
<evidence type="ECO:0000256" key="2">
    <source>
        <dbReference type="ARBA" id="ARBA00022679"/>
    </source>
</evidence>
<evidence type="ECO:0000256" key="5">
    <source>
        <dbReference type="HAMAP-Rule" id="MF_01675"/>
    </source>
</evidence>
<dbReference type="InterPro" id="IPR015422">
    <property type="entry name" value="PyrdxlP-dep_Trfase_small"/>
</dbReference>
<dbReference type="Pfam" id="PF05889">
    <property type="entry name" value="SepSecS"/>
    <property type="match status" value="1"/>
</dbReference>
<dbReference type="InterPro" id="IPR015424">
    <property type="entry name" value="PyrdxlP-dep_Trfase"/>
</dbReference>
<dbReference type="STRING" id="1776334.APZ16_02265"/>
<evidence type="ECO:0000256" key="1">
    <source>
        <dbReference type="ARBA" id="ARBA00001933"/>
    </source>
</evidence>
<dbReference type="InterPro" id="IPR013375">
    <property type="entry name" value="Sep_Cys-tRNA_synth_arc"/>
</dbReference>
<protein>
    <recommendedName>
        <fullName evidence="5">O-phospho-L-seryl-tRNA:Cys-tRNA synthase</fullName>
        <ecNumber evidence="5">2.5.1.73</ecNumber>
    </recommendedName>
    <alternativeName>
        <fullName evidence="5">Sep-tRNA:Cys-tRNA synthase</fullName>
        <shortName evidence="5">SepCysS</shortName>
    </alternativeName>
</protein>
<dbReference type="NCBIfam" id="TIGR02539">
    <property type="entry name" value="SepCysS"/>
    <property type="match status" value="1"/>
</dbReference>
<evidence type="ECO:0000256" key="3">
    <source>
        <dbReference type="ARBA" id="ARBA00022898"/>
    </source>
</evidence>
<feature type="binding site" evidence="5">
    <location>
        <position position="201"/>
    </location>
    <ligand>
        <name>pyridoxal 5'-phosphate</name>
        <dbReference type="ChEBI" id="CHEBI:597326"/>
    </ligand>
</feature>
<dbReference type="GO" id="GO:0016874">
    <property type="term" value="F:ligase activity"/>
    <property type="evidence" value="ECO:0007669"/>
    <property type="project" value="UniProtKB-KW"/>
</dbReference>
<comment type="caution">
    <text evidence="6">The sequence shown here is derived from an EMBL/GenBank/DDBJ whole genome shotgun (WGS) entry which is preliminary data.</text>
</comment>
<comment type="catalytic activity">
    <reaction evidence="5">
        <text>O-phospho-L-seryl-tRNA(Cys) + hydrogen sulfide + H(+) = L-cysteinyl-tRNA(Cys) + phosphate</text>
        <dbReference type="Rhea" id="RHEA:25686"/>
        <dbReference type="Rhea" id="RHEA-COMP:9679"/>
        <dbReference type="Rhea" id="RHEA-COMP:9719"/>
        <dbReference type="ChEBI" id="CHEBI:15378"/>
        <dbReference type="ChEBI" id="CHEBI:29919"/>
        <dbReference type="ChEBI" id="CHEBI:43474"/>
        <dbReference type="ChEBI" id="CHEBI:78517"/>
        <dbReference type="ChEBI" id="CHEBI:78551"/>
        <dbReference type="EC" id="2.5.1.73"/>
    </reaction>
</comment>
<dbReference type="HAMAP" id="MF_01675">
    <property type="entry name" value="Sep_Cys_tRNA_synth"/>
    <property type="match status" value="1"/>
</dbReference>
<dbReference type="InterPro" id="IPR008829">
    <property type="entry name" value="SepSecS/SepCysS"/>
</dbReference>
<dbReference type="GO" id="GO:0006412">
    <property type="term" value="P:translation"/>
    <property type="evidence" value="ECO:0007669"/>
    <property type="project" value="UniProtKB-KW"/>
</dbReference>
<dbReference type="Gene3D" id="3.40.640.10">
    <property type="entry name" value="Type I PLP-dependent aspartate aminotransferase-like (Major domain)"/>
    <property type="match status" value="1"/>
</dbReference>